<dbReference type="Proteomes" id="UP000068382">
    <property type="component" value="Unassembled WGS sequence"/>
</dbReference>
<evidence type="ECO:0000313" key="1">
    <source>
        <dbReference type="EMBL" id="KUP93890.1"/>
    </source>
</evidence>
<evidence type="ECO:0000313" key="2">
    <source>
        <dbReference type="Proteomes" id="UP000068382"/>
    </source>
</evidence>
<comment type="caution">
    <text evidence="1">The sequence shown here is derived from an EMBL/GenBank/DDBJ whole genome shotgun (WGS) entry which is preliminary data.</text>
</comment>
<proteinExistence type="predicted"/>
<dbReference type="EMBL" id="LPUY01000040">
    <property type="protein sequence ID" value="KUP93890.1"/>
    <property type="molecule type" value="Genomic_DNA"/>
</dbReference>
<gene>
    <name evidence="1" type="ORF">TRIHO_12110</name>
</gene>
<reference evidence="1 2" key="1">
    <citation type="submission" date="2015-12" db="EMBL/GenBank/DDBJ databases">
        <title>Genome sequence of the marine Rhodobacteraceae strain O3.65, Candidatus Tritonibacter horizontis.</title>
        <authorList>
            <person name="Poehlein A."/>
            <person name="Giebel H.A."/>
            <person name="Voget S."/>
            <person name="Brinkhoff T."/>
        </authorList>
    </citation>
    <scope>NUCLEOTIDE SEQUENCE [LARGE SCALE GENOMIC DNA]</scope>
    <source>
        <strain evidence="1 2">O3.65</strain>
    </source>
</reference>
<keyword evidence="2" id="KW-1185">Reference proteome</keyword>
<protein>
    <submittedName>
        <fullName evidence="1">Uncharacterized protein</fullName>
    </submittedName>
</protein>
<dbReference type="AlphaFoldDB" id="A0A132C1F9"/>
<organism evidence="1 2">
    <name type="scientific">Tritonibacter horizontis</name>
    <dbReference type="NCBI Taxonomy" id="1768241"/>
    <lineage>
        <taxon>Bacteria</taxon>
        <taxon>Pseudomonadati</taxon>
        <taxon>Pseudomonadota</taxon>
        <taxon>Alphaproteobacteria</taxon>
        <taxon>Rhodobacterales</taxon>
        <taxon>Paracoccaceae</taxon>
        <taxon>Tritonibacter</taxon>
    </lineage>
</organism>
<accession>A0A132C1F9</accession>
<name>A0A132C1F9_9RHOB</name>
<sequence>MARPRSRAEDPGLGIAAVREIAPNASARARLGAAQCVDVFRARHSPVKIRARSANR</sequence>